<dbReference type="AlphaFoldDB" id="W9YCB2"/>
<dbReference type="GeneID" id="19172343"/>
<dbReference type="eggNOG" id="ENOG502SAKD">
    <property type="taxonomic scope" value="Eukaryota"/>
</dbReference>
<evidence type="ECO:0008006" key="4">
    <source>
        <dbReference type="Google" id="ProtNLM"/>
    </source>
</evidence>
<feature type="compositionally biased region" description="Polar residues" evidence="1">
    <location>
        <begin position="1"/>
        <end position="17"/>
    </location>
</feature>
<evidence type="ECO:0000313" key="2">
    <source>
        <dbReference type="EMBL" id="EXJ79969.1"/>
    </source>
</evidence>
<dbReference type="PANTHER" id="PTHR38699">
    <property type="entry name" value="CHROMOSOME 1, WHOLE GENOME SHOTGUN SEQUENCE"/>
    <property type="match status" value="1"/>
</dbReference>
<organism evidence="2 3">
    <name type="scientific">Capronia epimyces CBS 606.96</name>
    <dbReference type="NCBI Taxonomy" id="1182542"/>
    <lineage>
        <taxon>Eukaryota</taxon>
        <taxon>Fungi</taxon>
        <taxon>Dikarya</taxon>
        <taxon>Ascomycota</taxon>
        <taxon>Pezizomycotina</taxon>
        <taxon>Eurotiomycetes</taxon>
        <taxon>Chaetothyriomycetidae</taxon>
        <taxon>Chaetothyriales</taxon>
        <taxon>Herpotrichiellaceae</taxon>
        <taxon>Capronia</taxon>
    </lineage>
</organism>
<evidence type="ECO:0000313" key="3">
    <source>
        <dbReference type="Proteomes" id="UP000019478"/>
    </source>
</evidence>
<feature type="compositionally biased region" description="Polar residues" evidence="1">
    <location>
        <begin position="43"/>
        <end position="71"/>
    </location>
</feature>
<proteinExistence type="predicted"/>
<name>W9YCB2_9EURO</name>
<dbReference type="RefSeq" id="XP_007736543.1">
    <property type="nucleotide sequence ID" value="XM_007738353.1"/>
</dbReference>
<protein>
    <recommendedName>
        <fullName evidence="4">DUF1770 domain-containing protein</fullName>
    </recommendedName>
</protein>
<comment type="caution">
    <text evidence="2">The sequence shown here is derived from an EMBL/GenBank/DDBJ whole genome shotgun (WGS) entry which is preliminary data.</text>
</comment>
<dbReference type="OrthoDB" id="2430343at2759"/>
<accession>W9YCB2</accession>
<feature type="compositionally biased region" description="Basic and acidic residues" evidence="1">
    <location>
        <begin position="18"/>
        <end position="28"/>
    </location>
</feature>
<dbReference type="GO" id="GO:0000423">
    <property type="term" value="P:mitophagy"/>
    <property type="evidence" value="ECO:0007669"/>
    <property type="project" value="InterPro"/>
</dbReference>
<keyword evidence="3" id="KW-1185">Reference proteome</keyword>
<dbReference type="EMBL" id="AMGY01000007">
    <property type="protein sequence ID" value="EXJ79969.1"/>
    <property type="molecule type" value="Genomic_DNA"/>
</dbReference>
<evidence type="ECO:0000256" key="1">
    <source>
        <dbReference type="SAM" id="MobiDB-lite"/>
    </source>
</evidence>
<dbReference type="PANTHER" id="PTHR38699:SF1">
    <property type="entry name" value="MITOPHAGY RECEPTOR ATG43"/>
    <property type="match status" value="1"/>
</dbReference>
<gene>
    <name evidence="2" type="ORF">A1O3_08255</name>
</gene>
<dbReference type="Pfam" id="PF08589">
    <property type="entry name" value="ATG43"/>
    <property type="match status" value="1"/>
</dbReference>
<dbReference type="InterPro" id="IPR013898">
    <property type="entry name" value="Atg43"/>
</dbReference>
<dbReference type="GO" id="GO:0140580">
    <property type="term" value="F:mitochondrion autophagosome adaptor activity"/>
    <property type="evidence" value="ECO:0007669"/>
    <property type="project" value="InterPro"/>
</dbReference>
<sequence>MSSNIASELASTIQSVSIKHDPSPEHDLNPSTAASEKIPAVLESSTHHSPPLSRSQSLDSATTSESASTIPSEIIRPRQRRKSFPPIPDFRFEQSYLASIKNADSAWKVAFITIRDQVFLPLAQGVLWNLLMFGWRHWNRGSKFKGRTLGARLRKWWWGVNNWKTPVQTEADARRDAKVLKKAEDFFVDRFGTSLGD</sequence>
<feature type="region of interest" description="Disordered" evidence="1">
    <location>
        <begin position="1"/>
        <end position="78"/>
    </location>
</feature>
<dbReference type="STRING" id="1182542.W9YCB2"/>
<reference evidence="2 3" key="1">
    <citation type="submission" date="2013-03" db="EMBL/GenBank/DDBJ databases">
        <title>The Genome Sequence of Capronia epimyces CBS 606.96.</title>
        <authorList>
            <consortium name="The Broad Institute Genomics Platform"/>
            <person name="Cuomo C."/>
            <person name="de Hoog S."/>
            <person name="Gorbushina A."/>
            <person name="Walker B."/>
            <person name="Young S.K."/>
            <person name="Zeng Q."/>
            <person name="Gargeya S."/>
            <person name="Fitzgerald M."/>
            <person name="Haas B."/>
            <person name="Abouelleil A."/>
            <person name="Allen A.W."/>
            <person name="Alvarado L."/>
            <person name="Arachchi H.M."/>
            <person name="Berlin A.M."/>
            <person name="Chapman S.B."/>
            <person name="Gainer-Dewar J."/>
            <person name="Goldberg J."/>
            <person name="Griggs A."/>
            <person name="Gujja S."/>
            <person name="Hansen M."/>
            <person name="Howarth C."/>
            <person name="Imamovic A."/>
            <person name="Ireland A."/>
            <person name="Larimer J."/>
            <person name="McCowan C."/>
            <person name="Murphy C."/>
            <person name="Pearson M."/>
            <person name="Poon T.W."/>
            <person name="Priest M."/>
            <person name="Roberts A."/>
            <person name="Saif S."/>
            <person name="Shea T."/>
            <person name="Sisk P."/>
            <person name="Sykes S."/>
            <person name="Wortman J."/>
            <person name="Nusbaum C."/>
            <person name="Birren B."/>
        </authorList>
    </citation>
    <scope>NUCLEOTIDE SEQUENCE [LARGE SCALE GENOMIC DNA]</scope>
    <source>
        <strain evidence="2 3">CBS 606.96</strain>
    </source>
</reference>
<dbReference type="HOGENOM" id="CLU_101474_0_0_1"/>
<dbReference type="Proteomes" id="UP000019478">
    <property type="component" value="Unassembled WGS sequence"/>
</dbReference>